<dbReference type="Proteomes" id="UP001365542">
    <property type="component" value="Unassembled WGS sequence"/>
</dbReference>
<keyword evidence="4" id="KW-1185">Reference proteome</keyword>
<proteinExistence type="predicted"/>
<comment type="caution">
    <text evidence="3">The sequence shown here is derived from an EMBL/GenBank/DDBJ whole genome shotgun (WGS) entry which is preliminary data.</text>
</comment>
<protein>
    <submittedName>
        <fullName evidence="3">Uncharacterized protein</fullName>
    </submittedName>
</protein>
<gene>
    <name evidence="3" type="ORF">TWF694_007687</name>
</gene>
<accession>A0AAV9XK65</accession>
<feature type="region of interest" description="Disordered" evidence="1">
    <location>
        <begin position="171"/>
        <end position="247"/>
    </location>
</feature>
<name>A0AAV9XK65_9PEZI</name>
<organism evidence="3 4">
    <name type="scientific">Orbilia ellipsospora</name>
    <dbReference type="NCBI Taxonomy" id="2528407"/>
    <lineage>
        <taxon>Eukaryota</taxon>
        <taxon>Fungi</taxon>
        <taxon>Dikarya</taxon>
        <taxon>Ascomycota</taxon>
        <taxon>Pezizomycotina</taxon>
        <taxon>Orbiliomycetes</taxon>
        <taxon>Orbiliales</taxon>
        <taxon>Orbiliaceae</taxon>
        <taxon>Orbilia</taxon>
    </lineage>
</organism>
<feature type="compositionally biased region" description="Polar residues" evidence="1">
    <location>
        <begin position="177"/>
        <end position="247"/>
    </location>
</feature>
<evidence type="ECO:0000313" key="4">
    <source>
        <dbReference type="Proteomes" id="UP001365542"/>
    </source>
</evidence>
<reference evidence="3 4" key="1">
    <citation type="submission" date="2019-10" db="EMBL/GenBank/DDBJ databases">
        <authorList>
            <person name="Palmer J.M."/>
        </authorList>
    </citation>
    <scope>NUCLEOTIDE SEQUENCE [LARGE SCALE GENOMIC DNA]</scope>
    <source>
        <strain evidence="3 4">TWF694</strain>
    </source>
</reference>
<evidence type="ECO:0000256" key="1">
    <source>
        <dbReference type="SAM" id="MobiDB-lite"/>
    </source>
</evidence>
<keyword evidence="2" id="KW-0732">Signal</keyword>
<evidence type="ECO:0000256" key="2">
    <source>
        <dbReference type="SAM" id="SignalP"/>
    </source>
</evidence>
<evidence type="ECO:0000313" key="3">
    <source>
        <dbReference type="EMBL" id="KAK6541911.1"/>
    </source>
</evidence>
<feature type="chain" id="PRO_5043564313" evidence="2">
    <location>
        <begin position="19"/>
        <end position="316"/>
    </location>
</feature>
<dbReference type="AlphaFoldDB" id="A0AAV9XK65"/>
<dbReference type="EMBL" id="JAVHJO010000003">
    <property type="protein sequence ID" value="KAK6541911.1"/>
    <property type="molecule type" value="Genomic_DNA"/>
</dbReference>
<feature type="region of interest" description="Disordered" evidence="1">
    <location>
        <begin position="24"/>
        <end position="44"/>
    </location>
</feature>
<sequence>MRLSKTLFSASLLVAAAAQSSITTNDTSDGLVSSTSTSSAPETTITVGPEVCSSAGFDHCYNIISVLTPTVYVIITVSDSASAGGAEPITSGDPILTQTDNIITATDESITAPTTALVRINYSESTGTTCFPATVTSTLTGSDLQCLQATGAPFFSEPPQVTKTRVVIKAREDDTQGKGTDSGNGSTATPNVNPGPSTDTNMAVNTGTSAAPGPTNNVPTQAAPTDNGASNTEGPPQPTGQATNEQGKSIVSTSFTTIAEVSNGSTKFITSAVATMTQPAPPTGTTGGSGSGAGPNRIVNAEFLLGALGFAAVIGL</sequence>
<feature type="signal peptide" evidence="2">
    <location>
        <begin position="1"/>
        <end position="18"/>
    </location>
</feature>